<gene>
    <name evidence="2" type="ORF">H6H03_34605</name>
</gene>
<keyword evidence="3" id="KW-1185">Reference proteome</keyword>
<evidence type="ECO:0000256" key="1">
    <source>
        <dbReference type="SAM" id="MobiDB-lite"/>
    </source>
</evidence>
<accession>A0ABR8KLX2</accession>
<dbReference type="EMBL" id="JACJTU010000063">
    <property type="protein sequence ID" value="MBD2738942.1"/>
    <property type="molecule type" value="Genomic_DNA"/>
</dbReference>
<organism evidence="2 3">
    <name type="scientific">Nostoc paludosum FACHB-159</name>
    <dbReference type="NCBI Taxonomy" id="2692908"/>
    <lineage>
        <taxon>Bacteria</taxon>
        <taxon>Bacillati</taxon>
        <taxon>Cyanobacteriota</taxon>
        <taxon>Cyanophyceae</taxon>
        <taxon>Nostocales</taxon>
        <taxon>Nostocaceae</taxon>
        <taxon>Nostoc</taxon>
    </lineage>
</organism>
<feature type="compositionally biased region" description="Polar residues" evidence="1">
    <location>
        <begin position="28"/>
        <end position="37"/>
    </location>
</feature>
<evidence type="ECO:0000313" key="3">
    <source>
        <dbReference type="Proteomes" id="UP000637383"/>
    </source>
</evidence>
<evidence type="ECO:0000313" key="2">
    <source>
        <dbReference type="EMBL" id="MBD2738942.1"/>
    </source>
</evidence>
<sequence length="54" mass="5611">MSSELQIPKFSFTQQRHLTAVTHGGNPQDGTASSSWGDSCVPVSGSSALSTQDS</sequence>
<comment type="caution">
    <text evidence="2">The sequence shown here is derived from an EMBL/GenBank/DDBJ whole genome shotgun (WGS) entry which is preliminary data.</text>
</comment>
<dbReference type="RefSeq" id="WP_190959458.1">
    <property type="nucleotide sequence ID" value="NZ_JACJTU010000063.1"/>
</dbReference>
<feature type="region of interest" description="Disordered" evidence="1">
    <location>
        <begin position="16"/>
        <end position="54"/>
    </location>
</feature>
<proteinExistence type="predicted"/>
<dbReference type="Proteomes" id="UP000637383">
    <property type="component" value="Unassembled WGS sequence"/>
</dbReference>
<name>A0ABR8KLX2_9NOSO</name>
<protein>
    <submittedName>
        <fullName evidence="2">Uncharacterized protein</fullName>
    </submittedName>
</protein>
<feature type="compositionally biased region" description="Polar residues" evidence="1">
    <location>
        <begin position="44"/>
        <end position="54"/>
    </location>
</feature>
<reference evidence="2 3" key="1">
    <citation type="journal article" date="2020" name="ISME J.">
        <title>Comparative genomics reveals insights into cyanobacterial evolution and habitat adaptation.</title>
        <authorList>
            <person name="Chen M.Y."/>
            <person name="Teng W.K."/>
            <person name="Zhao L."/>
            <person name="Hu C.X."/>
            <person name="Zhou Y.K."/>
            <person name="Han B.P."/>
            <person name="Song L.R."/>
            <person name="Shu W.S."/>
        </authorList>
    </citation>
    <scope>NUCLEOTIDE SEQUENCE [LARGE SCALE GENOMIC DNA]</scope>
    <source>
        <strain evidence="2 3">FACHB-159</strain>
    </source>
</reference>